<dbReference type="CDD" id="cd13544">
    <property type="entry name" value="PBP2_Fbp_like_1"/>
    <property type="match status" value="1"/>
</dbReference>
<dbReference type="PIRSF" id="PIRSF002825">
    <property type="entry name" value="CfbpA"/>
    <property type="match status" value="1"/>
</dbReference>
<dbReference type="Gene3D" id="3.40.190.10">
    <property type="entry name" value="Periplasmic binding protein-like II"/>
    <property type="match status" value="2"/>
</dbReference>
<dbReference type="GO" id="GO:0030288">
    <property type="term" value="C:outer membrane-bounded periplasmic space"/>
    <property type="evidence" value="ECO:0007669"/>
    <property type="project" value="TreeGrafter"/>
</dbReference>
<dbReference type="PANTHER" id="PTHR30006:SF2">
    <property type="entry name" value="ABC TRANSPORTER SUBSTRATE-BINDING PROTEIN"/>
    <property type="match status" value="1"/>
</dbReference>
<keyword evidence="4" id="KW-1185">Reference proteome</keyword>
<name>A0A3L7ALB8_9HYPH</name>
<evidence type="ECO:0000256" key="1">
    <source>
        <dbReference type="ARBA" id="ARBA00022729"/>
    </source>
</evidence>
<dbReference type="Proteomes" id="UP000269692">
    <property type="component" value="Unassembled WGS sequence"/>
</dbReference>
<dbReference type="GO" id="GO:0030975">
    <property type="term" value="F:thiamine binding"/>
    <property type="evidence" value="ECO:0007669"/>
    <property type="project" value="TreeGrafter"/>
</dbReference>
<accession>A0A3L7ALB8</accession>
<proteinExistence type="predicted"/>
<dbReference type="GO" id="GO:0015888">
    <property type="term" value="P:thiamine transport"/>
    <property type="evidence" value="ECO:0007669"/>
    <property type="project" value="TreeGrafter"/>
</dbReference>
<evidence type="ECO:0000313" key="3">
    <source>
        <dbReference type="EMBL" id="RLP81229.1"/>
    </source>
</evidence>
<dbReference type="InterPro" id="IPR017663">
    <property type="entry name" value="ABC_2-AEP-bd"/>
</dbReference>
<dbReference type="SUPFAM" id="SSF53850">
    <property type="entry name" value="Periplasmic binding protein-like II"/>
    <property type="match status" value="1"/>
</dbReference>
<feature type="signal peptide" evidence="2">
    <location>
        <begin position="1"/>
        <end position="22"/>
    </location>
</feature>
<feature type="chain" id="PRO_5018212704" evidence="2">
    <location>
        <begin position="23"/>
        <end position="339"/>
    </location>
</feature>
<protein>
    <submittedName>
        <fullName evidence="3">Putative 2-aminoethylphosphonate ABC transporter substrate-binding protein</fullName>
    </submittedName>
</protein>
<gene>
    <name evidence="3" type="ORF">D9R14_04385</name>
</gene>
<reference evidence="3 4" key="1">
    <citation type="submission" date="2018-10" db="EMBL/GenBank/DDBJ databases">
        <title>Xanthobacter tagetidis genome sequencing and assembly.</title>
        <authorList>
            <person name="Maclea K.S."/>
            <person name="Goen A.E."/>
            <person name="Fatima S.A."/>
        </authorList>
    </citation>
    <scope>NUCLEOTIDE SEQUENCE [LARGE SCALE GENOMIC DNA]</scope>
    <source>
        <strain evidence="3 4">ATCC 700314</strain>
    </source>
</reference>
<dbReference type="NCBIfam" id="TIGR03261">
    <property type="entry name" value="phnS2"/>
    <property type="match status" value="1"/>
</dbReference>
<evidence type="ECO:0000313" key="4">
    <source>
        <dbReference type="Proteomes" id="UP000269692"/>
    </source>
</evidence>
<dbReference type="Pfam" id="PF13343">
    <property type="entry name" value="SBP_bac_6"/>
    <property type="match status" value="1"/>
</dbReference>
<dbReference type="RefSeq" id="WP_121622080.1">
    <property type="nucleotide sequence ID" value="NZ_JACIIW010000003.1"/>
</dbReference>
<sequence>MTRTTILAAAAAFLGLAGAATAGEITVYTALEADILPVYKKSFEEKHPGTTIRWVRDSTGIITAKLLAEKNNPQADVVLGTAATSLLLLDAEGMLQPYAPEGVKKIEARFLDKNTPPAWVGTNAWAAALCVNTAEMEKRKLPIPASWADLTKPEYKGLIVMPNPASSGTGFLDVSSWLQIFGEEKGWAYMDALDKNVATYTHSGSKPCSLAASGEYPIGISFEFRAARLINQGAPLVAVIPAEGIGWDMEASAIIKGTDNEADAKKLMDWAVSDEAMKIYAKNYAILGNAAFEEPIKNLPANLKTKLIDNKFDWAAANRAAILQEWQRRYDAKSEPKKG</sequence>
<keyword evidence="1 2" id="KW-0732">Signal</keyword>
<dbReference type="GO" id="GO:0030976">
    <property type="term" value="F:thiamine pyrophosphate binding"/>
    <property type="evidence" value="ECO:0007669"/>
    <property type="project" value="TreeGrafter"/>
</dbReference>
<organism evidence="3 4">
    <name type="scientific">Xanthobacter tagetidis</name>
    <dbReference type="NCBI Taxonomy" id="60216"/>
    <lineage>
        <taxon>Bacteria</taxon>
        <taxon>Pseudomonadati</taxon>
        <taxon>Pseudomonadota</taxon>
        <taxon>Alphaproteobacteria</taxon>
        <taxon>Hyphomicrobiales</taxon>
        <taxon>Xanthobacteraceae</taxon>
        <taxon>Xanthobacter</taxon>
    </lineage>
</organism>
<evidence type="ECO:0000256" key="2">
    <source>
        <dbReference type="SAM" id="SignalP"/>
    </source>
</evidence>
<dbReference type="AlphaFoldDB" id="A0A3L7ALB8"/>
<dbReference type="OrthoDB" id="9766989at2"/>
<comment type="caution">
    <text evidence="3">The sequence shown here is derived from an EMBL/GenBank/DDBJ whole genome shotgun (WGS) entry which is preliminary data.</text>
</comment>
<dbReference type="InterPro" id="IPR026045">
    <property type="entry name" value="Ferric-bd"/>
</dbReference>
<dbReference type="PANTHER" id="PTHR30006">
    <property type="entry name" value="THIAMINE-BINDING PERIPLASMIC PROTEIN-RELATED"/>
    <property type="match status" value="1"/>
</dbReference>
<dbReference type="EMBL" id="RCTF01000002">
    <property type="protein sequence ID" value="RLP81229.1"/>
    <property type="molecule type" value="Genomic_DNA"/>
</dbReference>